<dbReference type="SUPFAM" id="SSF56954">
    <property type="entry name" value="Outer membrane efflux proteins (OEP)"/>
    <property type="match status" value="1"/>
</dbReference>
<evidence type="ECO:0000313" key="4">
    <source>
        <dbReference type="EMBL" id="MDB0573507.1"/>
    </source>
</evidence>
<accession>A0AAW5ZUL2</accession>
<dbReference type="PANTHER" id="PTHR30203">
    <property type="entry name" value="OUTER MEMBRANE CATION EFFLUX PROTEIN"/>
    <property type="match status" value="1"/>
</dbReference>
<dbReference type="InterPro" id="IPR003423">
    <property type="entry name" value="OMP_efflux"/>
</dbReference>
<dbReference type="Gene3D" id="1.20.1600.10">
    <property type="entry name" value="Outer membrane efflux proteins (OEP)"/>
    <property type="match status" value="1"/>
</dbReference>
<evidence type="ECO:0000256" key="3">
    <source>
        <dbReference type="SAM" id="SignalP"/>
    </source>
</evidence>
<dbReference type="EMBL" id="JAIVFG010000053">
    <property type="protein sequence ID" value="MDB0573507.1"/>
    <property type="molecule type" value="Genomic_DNA"/>
</dbReference>
<comment type="similarity">
    <text evidence="1">Belongs to the outer membrane factor (OMF) (TC 1.B.17) family.</text>
</comment>
<protein>
    <submittedName>
        <fullName evidence="4">TolC family protein</fullName>
    </submittedName>
</protein>
<feature type="region of interest" description="Disordered" evidence="2">
    <location>
        <begin position="455"/>
        <end position="475"/>
    </location>
</feature>
<gene>
    <name evidence="4" type="ORF">LBW59_22420</name>
</gene>
<evidence type="ECO:0000256" key="2">
    <source>
        <dbReference type="SAM" id="MobiDB-lite"/>
    </source>
</evidence>
<comment type="caution">
    <text evidence="4">The sequence shown here is derived from an EMBL/GenBank/DDBJ whole genome shotgun (WGS) entry which is preliminary data.</text>
</comment>
<reference evidence="4" key="1">
    <citation type="submission" date="2021-09" db="EMBL/GenBank/DDBJ databases">
        <title>Genomic analysis of Ralstonia spp.</title>
        <authorList>
            <person name="Aburjaile F."/>
            <person name="Ariute J.C."/>
            <person name="Pais A.K.L."/>
            <person name="Albuquerque G.M.R."/>
            <person name="Silva A.M.F."/>
            <person name="Brenig B."/>
            <person name="Azevedo V."/>
            <person name="Matiuzzi M."/>
            <person name="Ramos R."/>
            <person name="Goes-Neto A."/>
            <person name="Soares S."/>
            <person name="Iseppon A.M.B."/>
            <person name="Souza E."/>
            <person name="Gama M."/>
        </authorList>
    </citation>
    <scope>NUCLEOTIDE SEQUENCE</scope>
    <source>
        <strain evidence="4">CCRMRs91</strain>
    </source>
</reference>
<dbReference type="Pfam" id="PF02321">
    <property type="entry name" value="OEP"/>
    <property type="match status" value="1"/>
</dbReference>
<evidence type="ECO:0000313" key="5">
    <source>
        <dbReference type="Proteomes" id="UP001144050"/>
    </source>
</evidence>
<sequence length="475" mass="51750">MSSSNPSRAPRPGRWAAALPLLAALAGCASFSPDGGFGPAQQAARTRLDKDAVWVRSDADRALVQTRTRELLAHPLSMEDAVQVALLNNPGLQARYADLGIAEADLVQAGRLPNPGFTFSRVHSANDLQITRLFSLDVLQLLVMPFATQVEQRRFAQARLAAADDTLRLAAEARRAYVNAVAAQQLAVYADQVNDAAQAGAELAARMARAGNFSKLEHLREQAFYADAAAGQARTRNEARAARERLTRVLGLWGGDAGYTLPDRLPDLPAERTDLHGLEQAAMQSRFDVQAARQQTEAVAAGLGLTRATRVVNVLEAGFAHNYETDKGRENGWEVRLEIPLFDWGGARVARAEAQYLQAAQRLRETAIDARSEVRTAYADYRTQYDLARHYRDEVVPLRKRVSDETLLRYNGMLASVFELLADAREQVGAVQGAIGALRDYWLADADLRSALGGRLPAPAPAADAPPSSTESHEH</sequence>
<evidence type="ECO:0000256" key="1">
    <source>
        <dbReference type="ARBA" id="ARBA00007613"/>
    </source>
</evidence>
<feature type="signal peptide" evidence="3">
    <location>
        <begin position="1"/>
        <end position="31"/>
    </location>
</feature>
<dbReference type="Proteomes" id="UP001144050">
    <property type="component" value="Unassembled WGS sequence"/>
</dbReference>
<dbReference type="GO" id="GO:0015562">
    <property type="term" value="F:efflux transmembrane transporter activity"/>
    <property type="evidence" value="ECO:0007669"/>
    <property type="project" value="InterPro"/>
</dbReference>
<organism evidence="4 5">
    <name type="scientific">Ralstonia solanacearum</name>
    <name type="common">Pseudomonas solanacearum</name>
    <dbReference type="NCBI Taxonomy" id="305"/>
    <lineage>
        <taxon>Bacteria</taxon>
        <taxon>Pseudomonadati</taxon>
        <taxon>Pseudomonadota</taxon>
        <taxon>Betaproteobacteria</taxon>
        <taxon>Burkholderiales</taxon>
        <taxon>Burkholderiaceae</taxon>
        <taxon>Ralstonia</taxon>
        <taxon>Ralstonia solanacearum species complex</taxon>
    </lineage>
</organism>
<dbReference type="PANTHER" id="PTHR30203:SF24">
    <property type="entry name" value="BLR4935 PROTEIN"/>
    <property type="match status" value="1"/>
</dbReference>
<dbReference type="InterPro" id="IPR010131">
    <property type="entry name" value="MdtP/NodT-like"/>
</dbReference>
<feature type="chain" id="PRO_5044014801" evidence="3">
    <location>
        <begin position="32"/>
        <end position="475"/>
    </location>
</feature>
<name>A0AAW5ZUL2_RALSL</name>
<dbReference type="RefSeq" id="WP_271657215.1">
    <property type="nucleotide sequence ID" value="NZ_JAIVFG010000053.1"/>
</dbReference>
<dbReference type="AlphaFoldDB" id="A0AAW5ZUL2"/>
<proteinExistence type="inferred from homology"/>
<keyword evidence="3" id="KW-0732">Signal</keyword>